<evidence type="ECO:0000313" key="2">
    <source>
        <dbReference type="Proteomes" id="UP001185092"/>
    </source>
</evidence>
<dbReference type="Proteomes" id="UP001185092">
    <property type="component" value="Unassembled WGS sequence"/>
</dbReference>
<proteinExistence type="predicted"/>
<sequence length="39" mass="4672">MIKIISRVAGWIVSAFGKDRTKYDLLEYFNNESFFEVHF</sequence>
<organism evidence="1 2">
    <name type="scientific">Aureibacter tunicatorum</name>
    <dbReference type="NCBI Taxonomy" id="866807"/>
    <lineage>
        <taxon>Bacteria</taxon>
        <taxon>Pseudomonadati</taxon>
        <taxon>Bacteroidota</taxon>
        <taxon>Cytophagia</taxon>
        <taxon>Cytophagales</taxon>
        <taxon>Persicobacteraceae</taxon>
        <taxon>Aureibacter</taxon>
    </lineage>
</organism>
<keyword evidence="2" id="KW-1185">Reference proteome</keyword>
<protein>
    <submittedName>
        <fullName evidence="1">Uncharacterized protein</fullName>
    </submittedName>
</protein>
<evidence type="ECO:0000313" key="1">
    <source>
        <dbReference type="EMBL" id="MDR6237156.1"/>
    </source>
</evidence>
<accession>A0AAE3XGG2</accession>
<dbReference type="EMBL" id="JAVDQD010000001">
    <property type="protein sequence ID" value="MDR6237156.1"/>
    <property type="molecule type" value="Genomic_DNA"/>
</dbReference>
<name>A0AAE3XGG2_9BACT</name>
<comment type="caution">
    <text evidence="1">The sequence shown here is derived from an EMBL/GenBank/DDBJ whole genome shotgun (WGS) entry which is preliminary data.</text>
</comment>
<gene>
    <name evidence="1" type="ORF">HNQ88_000132</name>
</gene>
<dbReference type="AlphaFoldDB" id="A0AAE3XGG2"/>
<reference evidence="1" key="1">
    <citation type="submission" date="2023-07" db="EMBL/GenBank/DDBJ databases">
        <title>Genomic Encyclopedia of Type Strains, Phase IV (KMG-IV): sequencing the most valuable type-strain genomes for metagenomic binning, comparative biology and taxonomic classification.</title>
        <authorList>
            <person name="Goeker M."/>
        </authorList>
    </citation>
    <scope>NUCLEOTIDE SEQUENCE</scope>
    <source>
        <strain evidence="1">DSM 26174</strain>
    </source>
</reference>